<dbReference type="Pfam" id="PF01497">
    <property type="entry name" value="Peripla_BP_2"/>
    <property type="match status" value="1"/>
</dbReference>
<dbReference type="PROSITE" id="PS50983">
    <property type="entry name" value="FE_B12_PBP"/>
    <property type="match status" value="1"/>
</dbReference>
<evidence type="ECO:0000256" key="5">
    <source>
        <dbReference type="SAM" id="SignalP"/>
    </source>
</evidence>
<dbReference type="RefSeq" id="WP_248593437.1">
    <property type="nucleotide sequence ID" value="NZ_BAABEB010000006.1"/>
</dbReference>
<dbReference type="Gene3D" id="3.40.50.1980">
    <property type="entry name" value="Nitrogenase molybdenum iron protein domain"/>
    <property type="match status" value="2"/>
</dbReference>
<evidence type="ECO:0000256" key="2">
    <source>
        <dbReference type="ARBA" id="ARBA00008814"/>
    </source>
</evidence>
<dbReference type="SUPFAM" id="SSF53807">
    <property type="entry name" value="Helical backbone' metal receptor"/>
    <property type="match status" value="1"/>
</dbReference>
<evidence type="ECO:0000256" key="1">
    <source>
        <dbReference type="ARBA" id="ARBA00004196"/>
    </source>
</evidence>
<dbReference type="InterPro" id="IPR051313">
    <property type="entry name" value="Bact_iron-sidero_bind"/>
</dbReference>
<feature type="chain" id="PRO_5046997373" evidence="5">
    <location>
        <begin position="23"/>
        <end position="321"/>
    </location>
</feature>
<evidence type="ECO:0000256" key="4">
    <source>
        <dbReference type="ARBA" id="ARBA00022729"/>
    </source>
</evidence>
<dbReference type="InterPro" id="IPR002491">
    <property type="entry name" value="ABC_transptr_periplasmic_BD"/>
</dbReference>
<comment type="subcellular location">
    <subcellularLocation>
        <location evidence="1">Cell envelope</location>
    </subcellularLocation>
</comment>
<accession>A0ABY4L3S2</accession>
<dbReference type="Proteomes" id="UP000832041">
    <property type="component" value="Chromosome"/>
</dbReference>
<protein>
    <submittedName>
        <fullName evidence="7">Siderophore ABC transporter substrate-binding protein</fullName>
    </submittedName>
</protein>
<reference evidence="7 8" key="1">
    <citation type="submission" date="2020-04" db="EMBL/GenBank/DDBJ databases">
        <title>Thermobifida alba genome sequencing and assembly.</title>
        <authorList>
            <person name="Luzics S."/>
            <person name="Horvath B."/>
            <person name="Nagy I."/>
            <person name="Toth A."/>
            <person name="Nagy I."/>
            <person name="Kukolya J."/>
        </authorList>
    </citation>
    <scope>NUCLEOTIDE SEQUENCE [LARGE SCALE GENOMIC DNA]</scope>
    <source>
        <strain evidence="7 8">DSM 43795</strain>
    </source>
</reference>
<keyword evidence="3" id="KW-0813">Transport</keyword>
<organism evidence="7 8">
    <name type="scientific">Thermobifida alba</name>
    <name type="common">Thermomonospora alba</name>
    <dbReference type="NCBI Taxonomy" id="53522"/>
    <lineage>
        <taxon>Bacteria</taxon>
        <taxon>Bacillati</taxon>
        <taxon>Actinomycetota</taxon>
        <taxon>Actinomycetes</taxon>
        <taxon>Streptosporangiales</taxon>
        <taxon>Nocardiopsidaceae</taxon>
        <taxon>Thermobifida</taxon>
    </lineage>
</organism>
<dbReference type="CDD" id="cd01140">
    <property type="entry name" value="FatB"/>
    <property type="match status" value="1"/>
</dbReference>
<feature type="signal peptide" evidence="5">
    <location>
        <begin position="1"/>
        <end position="22"/>
    </location>
</feature>
<sequence length="321" mass="34096">MPQLRPRTLLAAALLPAVLALSACGSSDTGEPEQQGSGEQITVSHAQGETTLDGVPERVVVFDLGVLSTLDELGVEPVGVPEMQDGYLPEELSHYAGNDVAKVGSLFEPDYEAVNALEPDLIIVASRSAAVYPELSEIAPTIDLTIDNADFLASFEERTTALAEIFGKEDEVTERIDAIKADIAEVAEDAPDAGRALILRVEGAEVTAYGPGSRYGIIHDPLGLTAVEDDFATDARHGDAVSFEFIAEADPDIIFVQDREAPVGDTSGPNATQVLDNELVNSTNAAKNDKIVYLELFTWYLAPGALSSVEAQIDTVREAIA</sequence>
<evidence type="ECO:0000313" key="7">
    <source>
        <dbReference type="EMBL" id="UPT21128.1"/>
    </source>
</evidence>
<dbReference type="PROSITE" id="PS51257">
    <property type="entry name" value="PROKAR_LIPOPROTEIN"/>
    <property type="match status" value="1"/>
</dbReference>
<evidence type="ECO:0000259" key="6">
    <source>
        <dbReference type="PROSITE" id="PS50983"/>
    </source>
</evidence>
<dbReference type="PANTHER" id="PTHR30532:SF28">
    <property type="entry name" value="PETROBACTIN-BINDING PROTEIN YCLQ"/>
    <property type="match status" value="1"/>
</dbReference>
<feature type="domain" description="Fe/B12 periplasmic-binding" evidence="6">
    <location>
        <begin position="58"/>
        <end position="321"/>
    </location>
</feature>
<proteinExistence type="inferred from homology"/>
<dbReference type="InterPro" id="IPR033870">
    <property type="entry name" value="FatB"/>
</dbReference>
<evidence type="ECO:0000313" key="8">
    <source>
        <dbReference type="Proteomes" id="UP000832041"/>
    </source>
</evidence>
<keyword evidence="4 5" id="KW-0732">Signal</keyword>
<evidence type="ECO:0000256" key="3">
    <source>
        <dbReference type="ARBA" id="ARBA00022448"/>
    </source>
</evidence>
<gene>
    <name evidence="7" type="ORF">FOF52_09290</name>
</gene>
<name>A0ABY4L3S2_THEAE</name>
<keyword evidence="8" id="KW-1185">Reference proteome</keyword>
<dbReference type="EMBL" id="CP051627">
    <property type="protein sequence ID" value="UPT21128.1"/>
    <property type="molecule type" value="Genomic_DNA"/>
</dbReference>
<dbReference type="PANTHER" id="PTHR30532">
    <property type="entry name" value="IRON III DICITRATE-BINDING PERIPLASMIC PROTEIN"/>
    <property type="match status" value="1"/>
</dbReference>
<comment type="similarity">
    <text evidence="2">Belongs to the bacterial solute-binding protein 8 family.</text>
</comment>